<dbReference type="Proteomes" id="UP001500635">
    <property type="component" value="Unassembled WGS sequence"/>
</dbReference>
<dbReference type="Pfam" id="PF09557">
    <property type="entry name" value="DUF2382"/>
    <property type="match status" value="1"/>
</dbReference>
<keyword evidence="5" id="KW-1185">Reference proteome</keyword>
<evidence type="ECO:0000259" key="2">
    <source>
        <dbReference type="Pfam" id="PF05239"/>
    </source>
</evidence>
<evidence type="ECO:0000256" key="1">
    <source>
        <dbReference type="SAM" id="MobiDB-lite"/>
    </source>
</evidence>
<dbReference type="PANTHER" id="PTHR38463">
    <property type="entry name" value="STRESS RESPONSE PROTEIN YSNF"/>
    <property type="match status" value="1"/>
</dbReference>
<dbReference type="NCBIfam" id="TIGR02271">
    <property type="entry name" value="YsnF/AvaK domain"/>
    <property type="match status" value="1"/>
</dbReference>
<dbReference type="InterPro" id="IPR019060">
    <property type="entry name" value="DUF2382"/>
</dbReference>
<evidence type="ECO:0000259" key="3">
    <source>
        <dbReference type="Pfam" id="PF09557"/>
    </source>
</evidence>
<dbReference type="SUPFAM" id="SSF50346">
    <property type="entry name" value="PRC-barrel domain"/>
    <property type="match status" value="1"/>
</dbReference>
<dbReference type="InterPro" id="IPR011033">
    <property type="entry name" value="PRC_barrel-like_sf"/>
</dbReference>
<sequence>MTDARGLDIVARSIVFDRDGTKVGKVDQIYIDENTKSPTWVAVKTGWFGTATSLVPLAGAHREGDRITVAVTKDAVKDAPHLDTDGGITQAQYGELLRHYGLTPGRAGRDSRGTHADVPGTPAADGAAAGAPRTQSAPGHDATVVRSEERLDVATERVTSGRARLRKHVVTEQQTVTVPVTHEEVEVVREPISGERAPDGSLGDEVAEVTLHEDRVIADKKTVPVERVGLSVNEVADEKTVTDSVRKERVDTERVPVSGGSRTGGR</sequence>
<feature type="compositionally biased region" description="Basic and acidic residues" evidence="1">
    <location>
        <begin position="237"/>
        <end position="254"/>
    </location>
</feature>
<dbReference type="InterPro" id="IPR027275">
    <property type="entry name" value="PRC-brl_dom"/>
</dbReference>
<protein>
    <submittedName>
        <fullName evidence="4">PRC and DUF2382 domain-containing protein</fullName>
    </submittedName>
</protein>
<gene>
    <name evidence="4" type="ORF">GCM10023147_19720</name>
</gene>
<dbReference type="InterPro" id="IPR052967">
    <property type="entry name" value="Stress_Response_Assoc"/>
</dbReference>
<dbReference type="Pfam" id="PF05239">
    <property type="entry name" value="PRC"/>
    <property type="match status" value="1"/>
</dbReference>
<feature type="domain" description="PRC-barrel" evidence="2">
    <location>
        <begin position="15"/>
        <end position="75"/>
    </location>
</feature>
<dbReference type="InterPro" id="IPR014747">
    <property type="entry name" value="Bac_photo_RC_H_C"/>
</dbReference>
<evidence type="ECO:0000313" key="4">
    <source>
        <dbReference type="EMBL" id="GAA4391085.1"/>
    </source>
</evidence>
<organism evidence="4 5">
    <name type="scientific">Tsukamurella soli</name>
    <dbReference type="NCBI Taxonomy" id="644556"/>
    <lineage>
        <taxon>Bacteria</taxon>
        <taxon>Bacillati</taxon>
        <taxon>Actinomycetota</taxon>
        <taxon>Actinomycetes</taxon>
        <taxon>Mycobacteriales</taxon>
        <taxon>Tsukamurellaceae</taxon>
        <taxon>Tsukamurella</taxon>
    </lineage>
</organism>
<dbReference type="Gene3D" id="3.90.50.10">
    <property type="entry name" value="Photosynthetic Reaction Center, subunit H, domain 2"/>
    <property type="match status" value="1"/>
</dbReference>
<dbReference type="RefSeq" id="WP_344994469.1">
    <property type="nucleotide sequence ID" value="NZ_BAABFR010000024.1"/>
</dbReference>
<feature type="region of interest" description="Disordered" evidence="1">
    <location>
        <begin position="102"/>
        <end position="147"/>
    </location>
</feature>
<proteinExistence type="predicted"/>
<feature type="domain" description="DUF2382" evidence="3">
    <location>
        <begin position="146"/>
        <end position="251"/>
    </location>
</feature>
<name>A0ABP8JHQ4_9ACTN</name>
<dbReference type="EMBL" id="BAABFR010000024">
    <property type="protein sequence ID" value="GAA4391085.1"/>
    <property type="molecule type" value="Genomic_DNA"/>
</dbReference>
<accession>A0ABP8JHQ4</accession>
<dbReference type="PANTHER" id="PTHR38463:SF1">
    <property type="entry name" value="STRESS RESPONSE PROTEIN YSNF"/>
    <property type="match status" value="1"/>
</dbReference>
<comment type="caution">
    <text evidence="4">The sequence shown here is derived from an EMBL/GenBank/DDBJ whole genome shotgun (WGS) entry which is preliminary data.</text>
</comment>
<evidence type="ECO:0000313" key="5">
    <source>
        <dbReference type="Proteomes" id="UP001500635"/>
    </source>
</evidence>
<feature type="compositionally biased region" description="Low complexity" evidence="1">
    <location>
        <begin position="116"/>
        <end position="132"/>
    </location>
</feature>
<reference evidence="5" key="1">
    <citation type="journal article" date="2019" name="Int. J. Syst. Evol. Microbiol.">
        <title>The Global Catalogue of Microorganisms (GCM) 10K type strain sequencing project: providing services to taxonomists for standard genome sequencing and annotation.</title>
        <authorList>
            <consortium name="The Broad Institute Genomics Platform"/>
            <consortium name="The Broad Institute Genome Sequencing Center for Infectious Disease"/>
            <person name="Wu L."/>
            <person name="Ma J."/>
        </authorList>
    </citation>
    <scope>NUCLEOTIDE SEQUENCE [LARGE SCALE GENOMIC DNA]</scope>
    <source>
        <strain evidence="5">JCM 17688</strain>
    </source>
</reference>
<feature type="region of interest" description="Disordered" evidence="1">
    <location>
        <begin position="237"/>
        <end position="266"/>
    </location>
</feature>